<comment type="caution">
    <text evidence="2">The sequence shown here is derived from an EMBL/GenBank/DDBJ whole genome shotgun (WGS) entry which is preliminary data.</text>
</comment>
<dbReference type="SMART" id="SM00450">
    <property type="entry name" value="RHOD"/>
    <property type="match status" value="1"/>
</dbReference>
<protein>
    <submittedName>
        <fullName evidence="2">Rhodanese-related sulfurtransferase</fullName>
    </submittedName>
</protein>
<dbReference type="CDD" id="cd00158">
    <property type="entry name" value="RHOD"/>
    <property type="match status" value="1"/>
</dbReference>
<name>A0A7Z0EE00_9MICO</name>
<dbReference type="AlphaFoldDB" id="A0A7Z0EE00"/>
<dbReference type="PROSITE" id="PS50206">
    <property type="entry name" value="RHODANESE_3"/>
    <property type="match status" value="1"/>
</dbReference>
<dbReference type="EMBL" id="JACCFM010000001">
    <property type="protein sequence ID" value="NYJ19931.1"/>
    <property type="molecule type" value="Genomic_DNA"/>
</dbReference>
<dbReference type="InterPro" id="IPR036873">
    <property type="entry name" value="Rhodanese-like_dom_sf"/>
</dbReference>
<accession>A0A7Z0EE00</accession>
<organism evidence="2 3">
    <name type="scientific">Glaciibacter psychrotolerans</name>
    <dbReference type="NCBI Taxonomy" id="670054"/>
    <lineage>
        <taxon>Bacteria</taxon>
        <taxon>Bacillati</taxon>
        <taxon>Actinomycetota</taxon>
        <taxon>Actinomycetes</taxon>
        <taxon>Micrococcales</taxon>
        <taxon>Microbacteriaceae</taxon>
        <taxon>Glaciibacter</taxon>
    </lineage>
</organism>
<dbReference type="PANTHER" id="PTHR43031">
    <property type="entry name" value="FAD-DEPENDENT OXIDOREDUCTASE"/>
    <property type="match status" value="1"/>
</dbReference>
<dbReference type="InterPro" id="IPR050229">
    <property type="entry name" value="GlpE_sulfurtransferase"/>
</dbReference>
<dbReference type="SUPFAM" id="SSF52821">
    <property type="entry name" value="Rhodanese/Cell cycle control phosphatase"/>
    <property type="match status" value="1"/>
</dbReference>
<dbReference type="InterPro" id="IPR001763">
    <property type="entry name" value="Rhodanese-like_dom"/>
</dbReference>
<dbReference type="Pfam" id="PF00581">
    <property type="entry name" value="Rhodanese"/>
    <property type="match status" value="1"/>
</dbReference>
<sequence>MGLFGRLFTKPFASVTVERAEELIGDGATLVDVRTSNEWKAGHATAARHVPLDSLERRAGDLRPGTQVVTICKSGMRSAQAARLLAARGYTVSNVRGGMMAWQRAGKRVVASGGRNGTVI</sequence>
<reference evidence="2 3" key="1">
    <citation type="submission" date="2020-07" db="EMBL/GenBank/DDBJ databases">
        <title>Sequencing the genomes of 1000 actinobacteria strains.</title>
        <authorList>
            <person name="Klenk H.-P."/>
        </authorList>
    </citation>
    <scope>NUCLEOTIDE SEQUENCE [LARGE SCALE GENOMIC DNA]</scope>
    <source>
        <strain evidence="2 3">LI1</strain>
    </source>
</reference>
<evidence type="ECO:0000259" key="1">
    <source>
        <dbReference type="PROSITE" id="PS50206"/>
    </source>
</evidence>
<dbReference type="Gene3D" id="3.40.250.10">
    <property type="entry name" value="Rhodanese-like domain"/>
    <property type="match status" value="1"/>
</dbReference>
<proteinExistence type="predicted"/>
<dbReference type="Proteomes" id="UP000537260">
    <property type="component" value="Unassembled WGS sequence"/>
</dbReference>
<dbReference type="RefSeq" id="WP_179578615.1">
    <property type="nucleotide sequence ID" value="NZ_JACCFM010000001.1"/>
</dbReference>
<evidence type="ECO:0000313" key="2">
    <source>
        <dbReference type="EMBL" id="NYJ19931.1"/>
    </source>
</evidence>
<keyword evidence="2" id="KW-0808">Transferase</keyword>
<dbReference type="PANTHER" id="PTHR43031:SF1">
    <property type="entry name" value="PYRIDINE NUCLEOTIDE-DISULPHIDE OXIDOREDUCTASE"/>
    <property type="match status" value="1"/>
</dbReference>
<feature type="domain" description="Rhodanese" evidence="1">
    <location>
        <begin position="24"/>
        <end position="111"/>
    </location>
</feature>
<evidence type="ECO:0000313" key="3">
    <source>
        <dbReference type="Proteomes" id="UP000537260"/>
    </source>
</evidence>
<dbReference type="GO" id="GO:0016740">
    <property type="term" value="F:transferase activity"/>
    <property type="evidence" value="ECO:0007669"/>
    <property type="project" value="UniProtKB-KW"/>
</dbReference>
<keyword evidence="3" id="KW-1185">Reference proteome</keyword>
<gene>
    <name evidence="2" type="ORF">HNR05_001722</name>
</gene>